<dbReference type="PANTHER" id="PTHR43673:SF2">
    <property type="entry name" value="NITROREDUCTASE"/>
    <property type="match status" value="1"/>
</dbReference>
<comment type="similarity">
    <text evidence="2">Belongs to the nitroreductase family.</text>
</comment>
<dbReference type="PANTHER" id="PTHR43673">
    <property type="entry name" value="NAD(P)H NITROREDUCTASE YDGI-RELATED"/>
    <property type="match status" value="1"/>
</dbReference>
<dbReference type="GO" id="GO:0016491">
    <property type="term" value="F:oxidoreductase activity"/>
    <property type="evidence" value="ECO:0007669"/>
    <property type="project" value="UniProtKB-KW"/>
</dbReference>
<dbReference type="RefSeq" id="XP_037223942.1">
    <property type="nucleotide sequence ID" value="XM_037358847.1"/>
</dbReference>
<evidence type="ECO:0000256" key="4">
    <source>
        <dbReference type="ARBA" id="ARBA00022643"/>
    </source>
</evidence>
<sequence>MDSSSESNAAATVDRLLTQRFAARYYLPTPIPREVIEDIVNAANSVPSGFNLQPWNVYAMSGTAKDNLIAEMLAAHASHTPSTAQFDSASLNIPQSFEDRRRDFRNIFYEAQGVRRGDTEAKNAAEARNFTFFDAPVALIFTINRQLNAAAWLDLGAFVQGITMGVRARGLECVPMLSIPRYDAIIRKHFDIPADDIVAIGMAVGFADHEKIQKYYVRPAKRPLDDVLHLSGFP</sequence>
<dbReference type="OrthoDB" id="41362at2759"/>
<keyword evidence="5" id="KW-0560">Oxidoreductase</keyword>
<dbReference type="InterPro" id="IPR000415">
    <property type="entry name" value="Nitroreductase-like"/>
</dbReference>
<dbReference type="InterPro" id="IPR029479">
    <property type="entry name" value="Nitroreductase"/>
</dbReference>
<reference evidence="7" key="1">
    <citation type="submission" date="2020-05" db="EMBL/GenBank/DDBJ databases">
        <title>Mycena genomes resolve the evolution of fungal bioluminescence.</title>
        <authorList>
            <person name="Tsai I.J."/>
        </authorList>
    </citation>
    <scope>NUCLEOTIDE SEQUENCE</scope>
    <source>
        <strain evidence="7">171206Taipei</strain>
    </source>
</reference>
<dbReference type="EMBL" id="JACAZF010000002">
    <property type="protein sequence ID" value="KAF7311834.1"/>
    <property type="molecule type" value="Genomic_DNA"/>
</dbReference>
<dbReference type="Pfam" id="PF00881">
    <property type="entry name" value="Nitroreductase"/>
    <property type="match status" value="1"/>
</dbReference>
<evidence type="ECO:0000313" key="7">
    <source>
        <dbReference type="EMBL" id="KAF7311834.1"/>
    </source>
</evidence>
<keyword evidence="8" id="KW-1185">Reference proteome</keyword>
<name>A0A8H6WAQ7_9AGAR</name>
<feature type="domain" description="Nitroreductase" evidence="6">
    <location>
        <begin position="18"/>
        <end position="205"/>
    </location>
</feature>
<dbReference type="Proteomes" id="UP000636479">
    <property type="component" value="Unassembled WGS sequence"/>
</dbReference>
<keyword evidence="4" id="KW-0288">FMN</keyword>
<evidence type="ECO:0000256" key="1">
    <source>
        <dbReference type="ARBA" id="ARBA00001917"/>
    </source>
</evidence>
<dbReference type="GeneID" id="59341363"/>
<dbReference type="Gene3D" id="3.40.109.10">
    <property type="entry name" value="NADH Oxidase"/>
    <property type="match status" value="1"/>
</dbReference>
<dbReference type="AlphaFoldDB" id="A0A8H6WAQ7"/>
<dbReference type="CDD" id="cd02136">
    <property type="entry name" value="PnbA_NfnB-like"/>
    <property type="match status" value="1"/>
</dbReference>
<proteinExistence type="inferred from homology"/>
<keyword evidence="3" id="KW-0285">Flavoprotein</keyword>
<dbReference type="SUPFAM" id="SSF55469">
    <property type="entry name" value="FMN-dependent nitroreductase-like"/>
    <property type="match status" value="1"/>
</dbReference>
<evidence type="ECO:0000256" key="3">
    <source>
        <dbReference type="ARBA" id="ARBA00022630"/>
    </source>
</evidence>
<comment type="caution">
    <text evidence="7">The sequence shown here is derived from an EMBL/GenBank/DDBJ whole genome shotgun (WGS) entry which is preliminary data.</text>
</comment>
<evidence type="ECO:0000313" key="8">
    <source>
        <dbReference type="Proteomes" id="UP000636479"/>
    </source>
</evidence>
<evidence type="ECO:0000256" key="2">
    <source>
        <dbReference type="ARBA" id="ARBA00007118"/>
    </source>
</evidence>
<evidence type="ECO:0000256" key="5">
    <source>
        <dbReference type="ARBA" id="ARBA00023002"/>
    </source>
</evidence>
<protein>
    <submittedName>
        <fullName evidence="7">Nitroreductase</fullName>
    </submittedName>
</protein>
<comment type="cofactor">
    <cofactor evidence="1">
        <name>FMN</name>
        <dbReference type="ChEBI" id="CHEBI:58210"/>
    </cofactor>
</comment>
<accession>A0A8H6WAQ7</accession>
<organism evidence="7 8">
    <name type="scientific">Mycena indigotica</name>
    <dbReference type="NCBI Taxonomy" id="2126181"/>
    <lineage>
        <taxon>Eukaryota</taxon>
        <taxon>Fungi</taxon>
        <taxon>Dikarya</taxon>
        <taxon>Basidiomycota</taxon>
        <taxon>Agaricomycotina</taxon>
        <taxon>Agaricomycetes</taxon>
        <taxon>Agaricomycetidae</taxon>
        <taxon>Agaricales</taxon>
        <taxon>Marasmiineae</taxon>
        <taxon>Mycenaceae</taxon>
        <taxon>Mycena</taxon>
    </lineage>
</organism>
<evidence type="ECO:0000259" key="6">
    <source>
        <dbReference type="Pfam" id="PF00881"/>
    </source>
</evidence>
<gene>
    <name evidence="7" type="ORF">MIND_00194000</name>
</gene>